<dbReference type="GO" id="GO:0009379">
    <property type="term" value="C:Holliday junction helicase complex"/>
    <property type="evidence" value="ECO:0007669"/>
    <property type="project" value="InterPro"/>
</dbReference>
<dbReference type="AlphaFoldDB" id="A0A366EHU0"/>
<dbReference type="GO" id="GO:0000400">
    <property type="term" value="F:four-way junction DNA binding"/>
    <property type="evidence" value="ECO:0007669"/>
    <property type="project" value="UniProtKB-UniRule"/>
</dbReference>
<dbReference type="InterPro" id="IPR010994">
    <property type="entry name" value="RuvA_2-like"/>
</dbReference>
<dbReference type="GO" id="GO:0006281">
    <property type="term" value="P:DNA repair"/>
    <property type="evidence" value="ECO:0007669"/>
    <property type="project" value="UniProtKB-UniRule"/>
</dbReference>
<dbReference type="GO" id="GO:0005737">
    <property type="term" value="C:cytoplasm"/>
    <property type="evidence" value="ECO:0007669"/>
    <property type="project" value="UniProtKB-SubCell"/>
</dbReference>
<comment type="caution">
    <text evidence="6">Lacks conserved residue(s) required for the propagation of feature annotation.</text>
</comment>
<dbReference type="Proteomes" id="UP000252254">
    <property type="component" value="Unassembled WGS sequence"/>
</dbReference>
<evidence type="ECO:0000256" key="1">
    <source>
        <dbReference type="ARBA" id="ARBA00022490"/>
    </source>
</evidence>
<keyword evidence="8" id="KW-0347">Helicase</keyword>
<dbReference type="SUPFAM" id="SSF47781">
    <property type="entry name" value="RuvA domain 2-like"/>
    <property type="match status" value="1"/>
</dbReference>
<dbReference type="Pfam" id="PF01330">
    <property type="entry name" value="RuvA_N"/>
    <property type="match status" value="1"/>
</dbReference>
<protein>
    <recommendedName>
        <fullName evidence="6">Holliday junction branch migration complex subunit RuvA</fullName>
    </recommendedName>
</protein>
<feature type="region of interest" description="Domain III" evidence="6">
    <location>
        <begin position="152"/>
        <end position="203"/>
    </location>
</feature>
<dbReference type="SUPFAM" id="SSF46929">
    <property type="entry name" value="DNA helicase RuvA subunit, C-terminal domain"/>
    <property type="match status" value="1"/>
</dbReference>
<dbReference type="Gene3D" id="1.10.8.10">
    <property type="entry name" value="DNA helicase RuvA subunit, C-terminal domain"/>
    <property type="match status" value="1"/>
</dbReference>
<dbReference type="Gene3D" id="1.10.150.20">
    <property type="entry name" value="5' to 3' exonuclease, C-terminal subdomain"/>
    <property type="match status" value="1"/>
</dbReference>
<dbReference type="InterPro" id="IPR012340">
    <property type="entry name" value="NA-bd_OB-fold"/>
</dbReference>
<evidence type="ECO:0000313" key="9">
    <source>
        <dbReference type="Proteomes" id="UP000252254"/>
    </source>
</evidence>
<comment type="function">
    <text evidence="6">The RuvA-RuvB-RuvC complex processes Holliday junction (HJ) DNA during genetic recombination and DNA repair, while the RuvA-RuvB complex plays an important role in the rescue of blocked DNA replication forks via replication fork reversal (RFR). RuvA specifically binds to HJ cruciform DNA, conferring on it an open structure. The RuvB hexamer acts as an ATP-dependent pump, pulling dsDNA into and through the RuvAB complex. HJ branch migration allows RuvC to scan DNA until it finds its consensus sequence, where it cleaves and resolves the cruciform DNA.</text>
</comment>
<dbReference type="RefSeq" id="WP_113865854.1">
    <property type="nucleotide sequence ID" value="NZ_BAABQN010000001.1"/>
</dbReference>
<evidence type="ECO:0000256" key="6">
    <source>
        <dbReference type="HAMAP-Rule" id="MF_00031"/>
    </source>
</evidence>
<dbReference type="Gene3D" id="2.40.50.140">
    <property type="entry name" value="Nucleic acid-binding proteins"/>
    <property type="match status" value="1"/>
</dbReference>
<keyword evidence="9" id="KW-1185">Reference proteome</keyword>
<keyword evidence="8" id="KW-0547">Nucleotide-binding</keyword>
<keyword evidence="2 6" id="KW-0227">DNA damage</keyword>
<dbReference type="HAMAP" id="MF_00031">
    <property type="entry name" value="DNA_HJ_migration_RuvA"/>
    <property type="match status" value="1"/>
</dbReference>
<dbReference type="EMBL" id="QNRI01000001">
    <property type="protein sequence ID" value="RBP01280.1"/>
    <property type="molecule type" value="Genomic_DNA"/>
</dbReference>
<evidence type="ECO:0000256" key="3">
    <source>
        <dbReference type="ARBA" id="ARBA00023125"/>
    </source>
</evidence>
<dbReference type="STRING" id="200904.GCA_900168775_02392"/>
<comment type="subunit">
    <text evidence="6">Homotetramer. Forms an RuvA(8)-RuvB(12)-Holliday junction (HJ) complex. HJ DNA is sandwiched between 2 RuvA tetramers; dsDNA enters through RuvA and exits via RuvB. An RuvB hexamer assembles on each DNA strand where it exits the tetramer. Each RuvB hexamer is contacted by two RuvA subunits (via domain III) on 2 adjacent RuvB subunits; this complex drives branch migration. In the full resolvosome a probable DNA-RuvA(4)-RuvB(12)-RuvC(2) complex forms which resolves the HJ.</text>
</comment>
<keyword evidence="3 6" id="KW-0238">DNA-binding</keyword>
<proteinExistence type="inferred from homology"/>
<keyword evidence="1 6" id="KW-0963">Cytoplasm</keyword>
<evidence type="ECO:0000256" key="5">
    <source>
        <dbReference type="ARBA" id="ARBA00023204"/>
    </source>
</evidence>
<comment type="caution">
    <text evidence="8">The sequence shown here is derived from an EMBL/GenBank/DDBJ whole genome shotgun (WGS) entry which is preliminary data.</text>
</comment>
<dbReference type="SMART" id="SM00278">
    <property type="entry name" value="HhH1"/>
    <property type="match status" value="2"/>
</dbReference>
<accession>A0A366EHU0</accession>
<dbReference type="OrthoDB" id="5293449at2"/>
<evidence type="ECO:0000259" key="7">
    <source>
        <dbReference type="SMART" id="SM00278"/>
    </source>
</evidence>
<feature type="domain" description="Helix-hairpin-helix DNA-binding motif class 1" evidence="7">
    <location>
        <begin position="107"/>
        <end position="126"/>
    </location>
</feature>
<dbReference type="SUPFAM" id="SSF50249">
    <property type="entry name" value="Nucleic acid-binding proteins"/>
    <property type="match status" value="1"/>
</dbReference>
<comment type="similarity">
    <text evidence="6">Belongs to the RuvA family.</text>
</comment>
<dbReference type="GO" id="GO:0005524">
    <property type="term" value="F:ATP binding"/>
    <property type="evidence" value="ECO:0007669"/>
    <property type="project" value="InterPro"/>
</dbReference>
<dbReference type="InterPro" id="IPR011114">
    <property type="entry name" value="RuvA_C"/>
</dbReference>
<comment type="subcellular location">
    <subcellularLocation>
        <location evidence="6">Cytoplasm</location>
    </subcellularLocation>
</comment>
<keyword evidence="5 6" id="KW-0234">DNA repair</keyword>
<dbReference type="Pfam" id="PF07499">
    <property type="entry name" value="RuvA_C"/>
    <property type="match status" value="1"/>
</dbReference>
<dbReference type="GO" id="GO:0048476">
    <property type="term" value="C:Holliday junction resolvase complex"/>
    <property type="evidence" value="ECO:0007669"/>
    <property type="project" value="UniProtKB-UniRule"/>
</dbReference>
<dbReference type="GO" id="GO:0009378">
    <property type="term" value="F:four-way junction helicase activity"/>
    <property type="evidence" value="ECO:0007669"/>
    <property type="project" value="InterPro"/>
</dbReference>
<dbReference type="InterPro" id="IPR003583">
    <property type="entry name" value="Hlx-hairpin-Hlx_DNA-bd_motif"/>
</dbReference>
<keyword evidence="8" id="KW-0378">Hydrolase</keyword>
<evidence type="ECO:0000313" key="8">
    <source>
        <dbReference type="EMBL" id="RBP01280.1"/>
    </source>
</evidence>
<sequence length="203" mass="22780">MIAYINGRLEVVNENAVIVEANGVGYEVICANPFRFQHQLGEKIRIHTFHYIREDVQILYGFVNPDEKNLFARILQVSGIGPKGALSIVGTAGVQDFVEAIETENEKFLTGFPGVGKKTARQMILDLKGKLIQEFDVTLSITDEKGTLFDSHNQEVLEEALEALRSLGYSERELKQITPELKKEKNANTDQYIRVGLALLTKK</sequence>
<dbReference type="NCBIfam" id="TIGR00084">
    <property type="entry name" value="ruvA"/>
    <property type="match status" value="1"/>
</dbReference>
<dbReference type="CDD" id="cd14332">
    <property type="entry name" value="UBA_RuvA_C"/>
    <property type="match status" value="1"/>
</dbReference>
<reference evidence="8 9" key="1">
    <citation type="submission" date="2018-06" db="EMBL/GenBank/DDBJ databases">
        <title>Genomic Encyclopedia of Type Strains, Phase IV (KMG-IV): sequencing the most valuable type-strain genomes for metagenomic binning, comparative biology and taxonomic classification.</title>
        <authorList>
            <person name="Goeker M."/>
        </authorList>
    </citation>
    <scope>NUCLEOTIDE SEQUENCE [LARGE SCALE GENOMIC DNA]</scope>
    <source>
        <strain evidence="8 9">DSM 15140</strain>
    </source>
</reference>
<dbReference type="InterPro" id="IPR036267">
    <property type="entry name" value="RuvA_C_sf"/>
</dbReference>
<gene>
    <name evidence="6" type="primary">ruvA</name>
    <name evidence="8" type="ORF">DES48_1017</name>
</gene>
<dbReference type="GO" id="GO:0006310">
    <property type="term" value="P:DNA recombination"/>
    <property type="evidence" value="ECO:0007669"/>
    <property type="project" value="UniProtKB-UniRule"/>
</dbReference>
<comment type="domain">
    <text evidence="6">Has three domains with a flexible linker between the domains II and III and assumes an 'L' shape. Domain III is highly mobile and contacts RuvB.</text>
</comment>
<dbReference type="InterPro" id="IPR013849">
    <property type="entry name" value="DNA_helicase_Holl-junc_RuvA_I"/>
</dbReference>
<organism evidence="8 9">
    <name type="scientific">Paraliobacillus ryukyuensis</name>
    <dbReference type="NCBI Taxonomy" id="200904"/>
    <lineage>
        <taxon>Bacteria</taxon>
        <taxon>Bacillati</taxon>
        <taxon>Bacillota</taxon>
        <taxon>Bacilli</taxon>
        <taxon>Bacillales</taxon>
        <taxon>Bacillaceae</taxon>
        <taxon>Paraliobacillus</taxon>
    </lineage>
</organism>
<feature type="region of interest" description="Domain II" evidence="6">
    <location>
        <begin position="64"/>
        <end position="141"/>
    </location>
</feature>
<keyword evidence="4 6" id="KW-0233">DNA recombination</keyword>
<evidence type="ECO:0000256" key="2">
    <source>
        <dbReference type="ARBA" id="ARBA00022763"/>
    </source>
</evidence>
<evidence type="ECO:0000256" key="4">
    <source>
        <dbReference type="ARBA" id="ARBA00023172"/>
    </source>
</evidence>
<keyword evidence="8" id="KW-0067">ATP-binding</keyword>
<dbReference type="Pfam" id="PF14520">
    <property type="entry name" value="HHH_5"/>
    <property type="match status" value="1"/>
</dbReference>
<dbReference type="InterPro" id="IPR000085">
    <property type="entry name" value="RuvA"/>
</dbReference>
<feature type="domain" description="Helix-hairpin-helix DNA-binding motif class 1" evidence="7">
    <location>
        <begin position="72"/>
        <end position="91"/>
    </location>
</feature>
<name>A0A366EHU0_9BACI</name>